<organism evidence="2 3">
    <name type="scientific">Marseilla massiliensis</name>
    <dbReference type="NCBI Taxonomy" id="1841864"/>
    <lineage>
        <taxon>Bacteria</taxon>
        <taxon>Pseudomonadati</taxon>
        <taxon>Bacteroidota</taxon>
        <taxon>Bacteroidia</taxon>
        <taxon>Bacteroidales</taxon>
        <taxon>Prevotellaceae</taxon>
        <taxon>Marseilla</taxon>
    </lineage>
</organism>
<evidence type="ECO:0000313" key="3">
    <source>
        <dbReference type="Proteomes" id="UP000764045"/>
    </source>
</evidence>
<feature type="domain" description="Type 9 secretion system plug protein N-terminal" evidence="1">
    <location>
        <begin position="29"/>
        <end position="155"/>
    </location>
</feature>
<comment type="caution">
    <text evidence="2">The sequence shown here is derived from an EMBL/GenBank/DDBJ whole genome shotgun (WGS) entry which is preliminary data.</text>
</comment>
<name>A0A939B3P7_9BACT</name>
<evidence type="ECO:0000313" key="2">
    <source>
        <dbReference type="EMBL" id="MBM6662228.1"/>
    </source>
</evidence>
<dbReference type="EMBL" id="JACJJL010000018">
    <property type="protein sequence ID" value="MBM6662228.1"/>
    <property type="molecule type" value="Genomic_DNA"/>
</dbReference>
<dbReference type="Proteomes" id="UP000764045">
    <property type="component" value="Unassembled WGS sequence"/>
</dbReference>
<dbReference type="RefSeq" id="WP_205110474.1">
    <property type="nucleotide sequence ID" value="NZ_JACJJL010000018.1"/>
</dbReference>
<sequence>MKTIFTLILTLCAELCQANGRNTIYDTNVKTLQVVVNKDWLSPAVMELKSSDVLHISFDEMSHDYHRFVYKIEHCEADWSVSDGLFESDYIEGFNNNPIEDYQNSINTTVLYTHYKLDIPNDKCRLKISGNYRLTVYDEDNDNRKVLTVEFMVVESDMNVGLAVTSNTDIDLNESHQQLSMTLNYGEFSITNPTEQIHTVITQNNRPESARINVKPNIVNNKGLQWNHNKQLIFDAGNEYHKFEVLALSHPTMGIDRISWDGHNYNAYPFVAEPRKNYLYDEDANGAFYIRNSDNIENDYTCDYVYVHYRLRSPELTGCNIAVNGQWATDEDQSAYVMQYDQANAEYQATILQKQGYYSYRFITVDSNGMTGIPPTEGNFYQTENRYQAYVYYKGTGERTWRLVGYRQVEFRSDTPSAVSVGL</sequence>
<accession>A0A939B3P7</accession>
<dbReference type="InterPro" id="IPR031345">
    <property type="entry name" value="T9SS_Plug_N"/>
</dbReference>
<dbReference type="AlphaFoldDB" id="A0A939B3P7"/>
<protein>
    <submittedName>
        <fullName evidence="2">DUF5103 domain-containing protein</fullName>
    </submittedName>
</protein>
<proteinExistence type="predicted"/>
<keyword evidence="3" id="KW-1185">Reference proteome</keyword>
<dbReference type="Pfam" id="PF17116">
    <property type="entry name" value="T9SS_plug_1st"/>
    <property type="match status" value="1"/>
</dbReference>
<gene>
    <name evidence="2" type="ORF">H6B30_10785</name>
</gene>
<evidence type="ECO:0000259" key="1">
    <source>
        <dbReference type="Pfam" id="PF17116"/>
    </source>
</evidence>
<reference evidence="2 3" key="1">
    <citation type="journal article" date="2021" name="Sci. Rep.">
        <title>The distribution of antibiotic resistance genes in chicken gut microbiota commensals.</title>
        <authorList>
            <person name="Juricova H."/>
            <person name="Matiasovicova J."/>
            <person name="Kubasova T."/>
            <person name="Cejkova D."/>
            <person name="Rychlik I."/>
        </authorList>
    </citation>
    <scope>NUCLEOTIDE SEQUENCE [LARGE SCALE GENOMIC DNA]</scope>
    <source>
        <strain evidence="2 3">An819</strain>
    </source>
</reference>